<comment type="caution">
    <text evidence="1">The sequence shown here is derived from an EMBL/GenBank/DDBJ whole genome shotgun (WGS) entry which is preliminary data.</text>
</comment>
<gene>
    <name evidence="1" type="ORF">HXM71_04550</name>
</gene>
<accession>A0A930HAV6</accession>
<protein>
    <submittedName>
        <fullName evidence="1">Uncharacterized protein</fullName>
    </submittedName>
</protein>
<dbReference type="AlphaFoldDB" id="A0A930HAV6"/>
<dbReference type="Proteomes" id="UP000722050">
    <property type="component" value="Unassembled WGS sequence"/>
</dbReference>
<reference evidence="1" key="1">
    <citation type="submission" date="2020-04" db="EMBL/GenBank/DDBJ databases">
        <title>Deep metagenomics examines the oral microbiome during advanced dental caries in children, revealing novel taxa and co-occurrences with host molecules.</title>
        <authorList>
            <person name="Baker J.L."/>
            <person name="Morton J.T."/>
            <person name="Dinis M."/>
            <person name="Alvarez R."/>
            <person name="Tran N.C."/>
            <person name="Knight R."/>
            <person name="Edlund A."/>
        </authorList>
    </citation>
    <scope>NUCLEOTIDE SEQUENCE</scope>
    <source>
        <strain evidence="1">JCVI_24_bin.8</strain>
    </source>
</reference>
<proteinExistence type="predicted"/>
<organism evidence="1 2">
    <name type="scientific">Mogibacterium diversum</name>
    <dbReference type="NCBI Taxonomy" id="114527"/>
    <lineage>
        <taxon>Bacteria</taxon>
        <taxon>Bacillati</taxon>
        <taxon>Bacillota</taxon>
        <taxon>Clostridia</taxon>
        <taxon>Peptostreptococcales</taxon>
        <taxon>Anaerovoracaceae</taxon>
        <taxon>Mogibacterium</taxon>
    </lineage>
</organism>
<name>A0A930HAV6_9FIRM</name>
<dbReference type="EMBL" id="JABZQH010000142">
    <property type="protein sequence ID" value="MBF1352372.1"/>
    <property type="molecule type" value="Genomic_DNA"/>
</dbReference>
<evidence type="ECO:0000313" key="2">
    <source>
        <dbReference type="Proteomes" id="UP000722050"/>
    </source>
</evidence>
<sequence>MEYKYPDNVQIVEPRPGVYILGDKLKIERYDDLNYIIKIKGGSRSDRVVNLDNVRKTYVYKSDEYRRYSNNYFQSIAKALEYIVDKAIPALALDEDGSLELKDYIEKINSLKEEVSNMVVSKM</sequence>
<evidence type="ECO:0000313" key="1">
    <source>
        <dbReference type="EMBL" id="MBF1352372.1"/>
    </source>
</evidence>